<feature type="domain" description="Glycosyl hydrolase family 95 catalytic" evidence="3">
    <location>
        <begin position="292"/>
        <end position="693"/>
    </location>
</feature>
<dbReference type="Pfam" id="PF14498">
    <property type="entry name" value="Glyco_hyd_65N_2"/>
    <property type="match status" value="1"/>
</dbReference>
<dbReference type="PIRSF" id="PIRSF007663">
    <property type="entry name" value="UCP007663"/>
    <property type="match status" value="1"/>
</dbReference>
<feature type="domain" description="Alpha fucosidase A-like C-terminal" evidence="2">
    <location>
        <begin position="695"/>
        <end position="758"/>
    </location>
</feature>
<dbReference type="SUPFAM" id="SSF48208">
    <property type="entry name" value="Six-hairpin glycosidases"/>
    <property type="match status" value="1"/>
</dbReference>
<dbReference type="GO" id="GO:0016787">
    <property type="term" value="F:hydrolase activity"/>
    <property type="evidence" value="ECO:0007669"/>
    <property type="project" value="UniProtKB-KW"/>
</dbReference>
<organism evidence="4 5">
    <name type="scientific">Sphingobacterium populi</name>
    <dbReference type="NCBI Taxonomy" id="1812824"/>
    <lineage>
        <taxon>Bacteria</taxon>
        <taxon>Pseudomonadati</taxon>
        <taxon>Bacteroidota</taxon>
        <taxon>Sphingobacteriia</taxon>
        <taxon>Sphingobacteriales</taxon>
        <taxon>Sphingobacteriaceae</taxon>
        <taxon>Sphingobacterium</taxon>
    </lineage>
</organism>
<dbReference type="Pfam" id="PF22124">
    <property type="entry name" value="Glyco_hydro_95_cat"/>
    <property type="match status" value="1"/>
</dbReference>
<keyword evidence="4" id="KW-0378">Hydrolase</keyword>
<dbReference type="EMBL" id="JBHUMB010000014">
    <property type="protein sequence ID" value="MFD2744708.1"/>
    <property type="molecule type" value="Genomic_DNA"/>
</dbReference>
<protein>
    <submittedName>
        <fullName evidence="4">Glycoside hydrolase N-terminal domain-containing protein</fullName>
    </submittedName>
</protein>
<dbReference type="Proteomes" id="UP001597418">
    <property type="component" value="Unassembled WGS sequence"/>
</dbReference>
<dbReference type="InterPro" id="IPR016518">
    <property type="entry name" value="Alpha-L-fucosidase"/>
</dbReference>
<dbReference type="InterPro" id="IPR054363">
    <property type="entry name" value="GH95_cat"/>
</dbReference>
<evidence type="ECO:0000259" key="2">
    <source>
        <dbReference type="Pfam" id="PF21307"/>
    </source>
</evidence>
<evidence type="ECO:0000313" key="4">
    <source>
        <dbReference type="EMBL" id="MFD2744708.1"/>
    </source>
</evidence>
<evidence type="ECO:0000313" key="5">
    <source>
        <dbReference type="Proteomes" id="UP001597418"/>
    </source>
</evidence>
<accession>A0ABW5UFU6</accession>
<dbReference type="InterPro" id="IPR027414">
    <property type="entry name" value="GH95_N_dom"/>
</dbReference>
<dbReference type="InterPro" id="IPR012341">
    <property type="entry name" value="6hp_glycosidase-like_sf"/>
</dbReference>
<evidence type="ECO:0000259" key="3">
    <source>
        <dbReference type="Pfam" id="PF22124"/>
    </source>
</evidence>
<dbReference type="Pfam" id="PF21307">
    <property type="entry name" value="Glyco_hydro_95_C"/>
    <property type="match status" value="1"/>
</dbReference>
<dbReference type="InterPro" id="IPR008928">
    <property type="entry name" value="6-hairpin_glycosidase_sf"/>
</dbReference>
<gene>
    <name evidence="4" type="ORF">ACFSQ6_15020</name>
</gene>
<name>A0ABW5UFU6_9SPHI</name>
<feature type="domain" description="Glycosyl hydrolase family 95 N-terminal" evidence="1">
    <location>
        <begin position="32"/>
        <end position="268"/>
    </location>
</feature>
<dbReference type="InterPro" id="IPR049053">
    <property type="entry name" value="AFCA-like_C"/>
</dbReference>
<dbReference type="PANTHER" id="PTHR31084">
    <property type="entry name" value="ALPHA-L-FUCOSIDASE 2"/>
    <property type="match status" value="1"/>
</dbReference>
<keyword evidence="5" id="KW-1185">Reference proteome</keyword>
<reference evidence="5" key="1">
    <citation type="journal article" date="2019" name="Int. J. Syst. Evol. Microbiol.">
        <title>The Global Catalogue of Microorganisms (GCM) 10K type strain sequencing project: providing services to taxonomists for standard genome sequencing and annotation.</title>
        <authorList>
            <consortium name="The Broad Institute Genomics Platform"/>
            <consortium name="The Broad Institute Genome Sequencing Center for Infectious Disease"/>
            <person name="Wu L."/>
            <person name="Ma J."/>
        </authorList>
    </citation>
    <scope>NUCLEOTIDE SEQUENCE [LARGE SCALE GENOMIC DNA]</scope>
    <source>
        <strain evidence="5">KCTC 42247</strain>
    </source>
</reference>
<dbReference type="PANTHER" id="PTHR31084:SF0">
    <property type="entry name" value="ALPHA-L-FUCOSIDASE 2"/>
    <property type="match status" value="1"/>
</dbReference>
<dbReference type="RefSeq" id="WP_066752451.1">
    <property type="nucleotide sequence ID" value="NZ_JBHUMB010000014.1"/>
</dbReference>
<proteinExistence type="predicted"/>
<dbReference type="Gene3D" id="1.50.10.10">
    <property type="match status" value="1"/>
</dbReference>
<sequence length="817" mass="91366">MTIHPIQNATLLLLITVLPFWSFAQSTPPLKLWYDQPADPSIWEQALPIGNGRLGAMVYGIPAHEELQLNEETIWGGRPYRNDNDKALSALPEVQRLLFEGQVQEAEKRINASFFTKTHGMPYQTAGSVLIDFPGHESYTDYYRELDIENAITRTQYKVGDVHYTREILASFTDDVVIIRLTASKKKALNFTLRYKNPAQHRVFASGHALVLEGKGSDHEGIPGEVMYETHTAVHPEDGQIRMTENSLMVSDASAVTLYVSMATNFTDYTTLAADPSSSAANKLSAAMLVPFQKAKKRHSDYYAAQFNRFKLTLGKNTTSPNTTTSQQIASFKDTQDPALVTLLAQFGRYLLICSSQPGGQPANLQGIWCNSMRPAWDSKYTININTEMNYWPAEVTNLAANHEPLLRMITELSESGRQTAQTMYGASGWVAHHNTDIWRVTSPIDFAAAGMWPTGGTWLAQHLWEHYLYAGDRQFLKSIYPVMKGASDFLLTSLVEHPQHKDKNWLVLSPSVSPEHGPIAAGVTMDNQLVFDMLTRTALANEILGEDQTYRAQLRQTSLRIPPMQIGKYGQLQEWLEDRDDPKSDHRHVSHLYGLYPGNQISPYRTPELFEAARNSLNYRGDMATGWSIGWKINLWARLLDGNHAYKIINNMLTIADANRREGRTYPNLFTAHPPFQIDGNFGLTAGVAEMLLQSHDEAIHILPALPDAWSSGAVKGLRARGGFEIDVVWENGQVNDIAVYSSIGGNLRLRSYTPLRGKGLTEATGQNPNTLSNAVVGLRPLISDQATLKGSALRTIYEYDVKTVAGKRYTFQQKR</sequence>
<evidence type="ECO:0000259" key="1">
    <source>
        <dbReference type="Pfam" id="PF14498"/>
    </source>
</evidence>
<comment type="caution">
    <text evidence="4">The sequence shown here is derived from an EMBL/GenBank/DDBJ whole genome shotgun (WGS) entry which is preliminary data.</text>
</comment>